<accession>A0A1M6NPE0</accession>
<name>A0A1M6NPE0_9ACTN</name>
<reference evidence="2 3" key="1">
    <citation type="submission" date="2016-11" db="EMBL/GenBank/DDBJ databases">
        <authorList>
            <person name="Jaros S."/>
            <person name="Januszkiewicz K."/>
            <person name="Wedrychowicz H."/>
        </authorList>
    </citation>
    <scope>NUCLEOTIDE SEQUENCE [LARGE SCALE GENOMIC DNA]</scope>
    <source>
        <strain evidence="2 3">CGMCC 4.5723</strain>
    </source>
</reference>
<keyword evidence="3" id="KW-1185">Reference proteome</keyword>
<evidence type="ECO:0000313" key="3">
    <source>
        <dbReference type="Proteomes" id="UP000184452"/>
    </source>
</evidence>
<keyword evidence="2" id="KW-0413">Isomerase</keyword>
<dbReference type="EMBL" id="FQZK01000012">
    <property type="protein sequence ID" value="SHJ97534.1"/>
    <property type="molecule type" value="Genomic_DNA"/>
</dbReference>
<dbReference type="GO" id="GO:0016853">
    <property type="term" value="F:isomerase activity"/>
    <property type="evidence" value="ECO:0007669"/>
    <property type="project" value="UniProtKB-KW"/>
</dbReference>
<dbReference type="Proteomes" id="UP000184452">
    <property type="component" value="Unassembled WGS sequence"/>
</dbReference>
<feature type="domain" description="SnoaL-like" evidence="1">
    <location>
        <begin position="18"/>
        <end position="143"/>
    </location>
</feature>
<dbReference type="InterPro" id="IPR037401">
    <property type="entry name" value="SnoaL-like"/>
</dbReference>
<sequence>MNDQKPAPAAHTELGVAQEFIRAVEAKDIEAVSRTLADDARQLFMHVGTAATTPEGVADVIAGRRRGICVADVKGKDEVLAYTGALFVKFDPLRWRGQEWRLSPDGRELYFYGVGDMVVARTGQPYRNTYVTRFDVEDGRIVLMAEYGNALMYAGLGVRPNGAEFRSLLRAVGRMFSPRLSARSGR</sequence>
<dbReference type="SUPFAM" id="SSF54427">
    <property type="entry name" value="NTF2-like"/>
    <property type="match status" value="1"/>
</dbReference>
<dbReference type="InterPro" id="IPR032710">
    <property type="entry name" value="NTF2-like_dom_sf"/>
</dbReference>
<evidence type="ECO:0000259" key="1">
    <source>
        <dbReference type="Pfam" id="PF12680"/>
    </source>
</evidence>
<dbReference type="AlphaFoldDB" id="A0A1M6NPE0"/>
<organism evidence="2 3">
    <name type="scientific">Nocardiopsis flavescens</name>
    <dbReference type="NCBI Taxonomy" id="758803"/>
    <lineage>
        <taxon>Bacteria</taxon>
        <taxon>Bacillati</taxon>
        <taxon>Actinomycetota</taxon>
        <taxon>Actinomycetes</taxon>
        <taxon>Streptosporangiales</taxon>
        <taxon>Nocardiopsidaceae</taxon>
        <taxon>Nocardiopsis</taxon>
    </lineage>
</organism>
<proteinExistence type="predicted"/>
<evidence type="ECO:0000313" key="2">
    <source>
        <dbReference type="EMBL" id="SHJ97534.1"/>
    </source>
</evidence>
<dbReference type="OrthoDB" id="3436119at2"/>
<dbReference type="Pfam" id="PF12680">
    <property type="entry name" value="SnoaL_2"/>
    <property type="match status" value="1"/>
</dbReference>
<protein>
    <submittedName>
        <fullName evidence="2">Ketosteroid isomerase-related protein</fullName>
    </submittedName>
</protein>
<gene>
    <name evidence="2" type="ORF">SAMN05421803_11235</name>
</gene>
<dbReference type="RefSeq" id="WP_073380730.1">
    <property type="nucleotide sequence ID" value="NZ_FQZK01000012.1"/>
</dbReference>
<dbReference type="Gene3D" id="3.10.450.50">
    <property type="match status" value="1"/>
</dbReference>